<evidence type="ECO:0000313" key="3">
    <source>
        <dbReference type="Proteomes" id="UP001469553"/>
    </source>
</evidence>
<sequence length="115" mass="12850">MRRQGKRKKTSEPLGRPRQPEESRFKFSAFSPLCCKLMPAERDGTSAELLGKEIVHNIFQLLSTPHFSLPLSLTLSLTPVKSLAAATPLLQALECKDRLSRGPVRQTLESVHLDL</sequence>
<proteinExistence type="predicted"/>
<comment type="caution">
    <text evidence="2">The sequence shown here is derived from an EMBL/GenBank/DDBJ whole genome shotgun (WGS) entry which is preliminary data.</text>
</comment>
<feature type="region of interest" description="Disordered" evidence="1">
    <location>
        <begin position="1"/>
        <end position="23"/>
    </location>
</feature>
<keyword evidence="3" id="KW-1185">Reference proteome</keyword>
<organism evidence="2 3">
    <name type="scientific">Ameca splendens</name>
    <dbReference type="NCBI Taxonomy" id="208324"/>
    <lineage>
        <taxon>Eukaryota</taxon>
        <taxon>Metazoa</taxon>
        <taxon>Chordata</taxon>
        <taxon>Craniata</taxon>
        <taxon>Vertebrata</taxon>
        <taxon>Euteleostomi</taxon>
        <taxon>Actinopterygii</taxon>
        <taxon>Neopterygii</taxon>
        <taxon>Teleostei</taxon>
        <taxon>Neoteleostei</taxon>
        <taxon>Acanthomorphata</taxon>
        <taxon>Ovalentaria</taxon>
        <taxon>Atherinomorphae</taxon>
        <taxon>Cyprinodontiformes</taxon>
        <taxon>Goodeidae</taxon>
        <taxon>Ameca</taxon>
    </lineage>
</organism>
<dbReference type="EMBL" id="JAHRIP010047991">
    <property type="protein sequence ID" value="MEQ2299358.1"/>
    <property type="molecule type" value="Genomic_DNA"/>
</dbReference>
<protein>
    <submittedName>
        <fullName evidence="2">Uncharacterized protein</fullName>
    </submittedName>
</protein>
<evidence type="ECO:0000313" key="2">
    <source>
        <dbReference type="EMBL" id="MEQ2299358.1"/>
    </source>
</evidence>
<gene>
    <name evidence="2" type="ORF">AMECASPLE_014312</name>
</gene>
<reference evidence="2 3" key="1">
    <citation type="submission" date="2021-06" db="EMBL/GenBank/DDBJ databases">
        <authorList>
            <person name="Palmer J.M."/>
        </authorList>
    </citation>
    <scope>NUCLEOTIDE SEQUENCE [LARGE SCALE GENOMIC DNA]</scope>
    <source>
        <strain evidence="2 3">AS_MEX2019</strain>
        <tissue evidence="2">Muscle</tissue>
    </source>
</reference>
<name>A0ABV0Z1D2_9TELE</name>
<evidence type="ECO:0000256" key="1">
    <source>
        <dbReference type="SAM" id="MobiDB-lite"/>
    </source>
</evidence>
<accession>A0ABV0Z1D2</accession>
<dbReference type="Proteomes" id="UP001469553">
    <property type="component" value="Unassembled WGS sequence"/>
</dbReference>